<dbReference type="Pfam" id="PF07394">
    <property type="entry name" value="DUF1501"/>
    <property type="match status" value="1"/>
</dbReference>
<dbReference type="AlphaFoldDB" id="A0A382Y4C1"/>
<dbReference type="EMBL" id="UINC01172563">
    <property type="protein sequence ID" value="SVD77695.1"/>
    <property type="molecule type" value="Genomic_DNA"/>
</dbReference>
<gene>
    <name evidence="1" type="ORF">METZ01_LOCUS430549</name>
</gene>
<evidence type="ECO:0000313" key="1">
    <source>
        <dbReference type="EMBL" id="SVD77695.1"/>
    </source>
</evidence>
<reference evidence="1" key="1">
    <citation type="submission" date="2018-05" db="EMBL/GenBank/DDBJ databases">
        <authorList>
            <person name="Lanie J.A."/>
            <person name="Ng W.-L."/>
            <person name="Kazmierczak K.M."/>
            <person name="Andrzejewski T.M."/>
            <person name="Davidsen T.M."/>
            <person name="Wayne K.J."/>
            <person name="Tettelin H."/>
            <person name="Glass J.I."/>
            <person name="Rusch D."/>
            <person name="Podicherti R."/>
            <person name="Tsui H.-C.T."/>
            <person name="Winkler M.E."/>
        </authorList>
    </citation>
    <scope>NUCLEOTIDE SEQUENCE</scope>
</reference>
<protein>
    <recommendedName>
        <fullName evidence="2">DUF1501 domain-containing protein</fullName>
    </recommendedName>
</protein>
<dbReference type="InterPro" id="IPR010869">
    <property type="entry name" value="DUF1501"/>
</dbReference>
<name>A0A382Y4C1_9ZZZZ</name>
<proteinExistence type="predicted"/>
<feature type="non-terminal residue" evidence="1">
    <location>
        <position position="1"/>
    </location>
</feature>
<accession>A0A382Y4C1</accession>
<evidence type="ECO:0008006" key="2">
    <source>
        <dbReference type="Google" id="ProtNLM"/>
    </source>
</evidence>
<sequence length="54" mass="6242">GYGAVKDRVSIQDWHATILHQLGIDHEKLFFDRNGLHEKLTHTHPTRVVKEILA</sequence>
<organism evidence="1">
    <name type="scientific">marine metagenome</name>
    <dbReference type="NCBI Taxonomy" id="408172"/>
    <lineage>
        <taxon>unclassified sequences</taxon>
        <taxon>metagenomes</taxon>
        <taxon>ecological metagenomes</taxon>
    </lineage>
</organism>